<feature type="domain" description="PKD" evidence="3">
    <location>
        <begin position="711"/>
        <end position="794"/>
    </location>
</feature>
<keyword evidence="6" id="KW-1185">Reference proteome</keyword>
<evidence type="ECO:0000256" key="1">
    <source>
        <dbReference type="ARBA" id="ARBA00022729"/>
    </source>
</evidence>
<keyword evidence="1" id="KW-0732">Signal</keyword>
<dbReference type="InterPro" id="IPR035986">
    <property type="entry name" value="PKD_dom_sf"/>
</dbReference>
<feature type="domain" description="PKD" evidence="3">
    <location>
        <begin position="1050"/>
        <end position="1130"/>
    </location>
</feature>
<dbReference type="InterPro" id="IPR012938">
    <property type="entry name" value="Glc/Sorbosone_DH"/>
</dbReference>
<dbReference type="Gene3D" id="2.60.120.260">
    <property type="entry name" value="Galactose-binding domain-like"/>
    <property type="match status" value="1"/>
</dbReference>
<dbReference type="InterPro" id="IPR041542">
    <property type="entry name" value="GH43_C2"/>
</dbReference>
<reference evidence="6" key="1">
    <citation type="journal article" date="2019" name="Int. J. Syst. Evol. Microbiol.">
        <title>The Global Catalogue of Microorganisms (GCM) 10K type strain sequencing project: providing services to taxonomists for standard genome sequencing and annotation.</title>
        <authorList>
            <consortium name="The Broad Institute Genomics Platform"/>
            <consortium name="The Broad Institute Genome Sequencing Center for Infectious Disease"/>
            <person name="Wu L."/>
            <person name="Ma J."/>
        </authorList>
    </citation>
    <scope>NUCLEOTIDE SEQUENCE [LARGE SCALE GENOMIC DNA]</scope>
    <source>
        <strain evidence="6">JCM 18459</strain>
    </source>
</reference>
<dbReference type="Pfam" id="PF06283">
    <property type="entry name" value="ThuA"/>
    <property type="match status" value="1"/>
</dbReference>
<dbReference type="SMART" id="SM00606">
    <property type="entry name" value="CBD_IV"/>
    <property type="match status" value="1"/>
</dbReference>
<dbReference type="Proteomes" id="UP001500221">
    <property type="component" value="Unassembled WGS sequence"/>
</dbReference>
<dbReference type="InterPro" id="IPR022409">
    <property type="entry name" value="PKD/Chitinase_dom"/>
</dbReference>
<comment type="caution">
    <text evidence="5">The sequence shown here is derived from an EMBL/GenBank/DDBJ whole genome shotgun (WGS) entry which is preliminary data.</text>
</comment>
<dbReference type="Gene3D" id="2.60.120.200">
    <property type="match status" value="1"/>
</dbReference>
<protein>
    <recommendedName>
        <fullName evidence="7">DUF1349 domain-containing protein</fullName>
    </recommendedName>
</protein>
<dbReference type="Gene3D" id="3.40.50.880">
    <property type="match status" value="1"/>
</dbReference>
<dbReference type="SUPFAM" id="SSF49899">
    <property type="entry name" value="Concanavalin A-like lectins/glucanases"/>
    <property type="match status" value="1"/>
</dbReference>
<dbReference type="InterPro" id="IPR008979">
    <property type="entry name" value="Galactose-bd-like_sf"/>
</dbReference>
<evidence type="ECO:0000313" key="6">
    <source>
        <dbReference type="Proteomes" id="UP001500221"/>
    </source>
</evidence>
<dbReference type="InterPro" id="IPR000601">
    <property type="entry name" value="PKD_dom"/>
</dbReference>
<evidence type="ECO:0000256" key="2">
    <source>
        <dbReference type="SAM" id="MobiDB-lite"/>
    </source>
</evidence>
<dbReference type="Gene3D" id="2.60.40.10">
    <property type="entry name" value="Immunoglobulins"/>
    <property type="match status" value="2"/>
</dbReference>
<dbReference type="Pfam" id="PF17851">
    <property type="entry name" value="GH43_C2"/>
    <property type="match status" value="1"/>
</dbReference>
<gene>
    <name evidence="5" type="ORF">GCM10023340_15120</name>
</gene>
<dbReference type="Pfam" id="PF18911">
    <property type="entry name" value="PKD_4"/>
    <property type="match status" value="2"/>
</dbReference>
<dbReference type="PANTHER" id="PTHR40469:SF2">
    <property type="entry name" value="GALACTOSE-BINDING DOMAIN-LIKE SUPERFAMILY PROTEIN"/>
    <property type="match status" value="1"/>
</dbReference>
<dbReference type="PROSITE" id="PS51175">
    <property type="entry name" value="CBM6"/>
    <property type="match status" value="1"/>
</dbReference>
<dbReference type="InterPro" id="IPR013320">
    <property type="entry name" value="ConA-like_dom_sf"/>
</dbReference>
<dbReference type="PANTHER" id="PTHR40469">
    <property type="entry name" value="SECRETED GLYCOSYL HYDROLASE"/>
    <property type="match status" value="1"/>
</dbReference>
<feature type="region of interest" description="Disordered" evidence="2">
    <location>
        <begin position="1344"/>
        <end position="1370"/>
    </location>
</feature>
<dbReference type="SUPFAM" id="SSF52317">
    <property type="entry name" value="Class I glutamine amidotransferase-like"/>
    <property type="match status" value="1"/>
</dbReference>
<dbReference type="Gene3D" id="2.120.10.30">
    <property type="entry name" value="TolB, C-terminal domain"/>
    <property type="match status" value="1"/>
</dbReference>
<dbReference type="SUPFAM" id="SSF50952">
    <property type="entry name" value="Soluble quinoprotein glucose dehydrogenase"/>
    <property type="match status" value="1"/>
</dbReference>
<evidence type="ECO:0008006" key="7">
    <source>
        <dbReference type="Google" id="ProtNLM"/>
    </source>
</evidence>
<dbReference type="SUPFAM" id="SSF49299">
    <property type="entry name" value="PKD domain"/>
    <property type="match status" value="2"/>
</dbReference>
<dbReference type="EMBL" id="BAABKG010000002">
    <property type="protein sequence ID" value="GAA5145572.1"/>
    <property type="molecule type" value="Genomic_DNA"/>
</dbReference>
<evidence type="ECO:0000259" key="3">
    <source>
        <dbReference type="PROSITE" id="PS50093"/>
    </source>
</evidence>
<dbReference type="InterPro" id="IPR029010">
    <property type="entry name" value="ThuA-like"/>
</dbReference>
<organism evidence="5 6">
    <name type="scientific">Nocardioides marinquilinus</name>
    <dbReference type="NCBI Taxonomy" id="1210400"/>
    <lineage>
        <taxon>Bacteria</taxon>
        <taxon>Bacillati</taxon>
        <taxon>Actinomycetota</taxon>
        <taxon>Actinomycetes</taxon>
        <taxon>Propionibacteriales</taxon>
        <taxon>Nocardioidaceae</taxon>
        <taxon>Nocardioides</taxon>
    </lineage>
</organism>
<dbReference type="InterPro" id="IPR029062">
    <property type="entry name" value="Class_I_gatase-like"/>
</dbReference>
<evidence type="ECO:0000259" key="4">
    <source>
        <dbReference type="PROSITE" id="PS51175"/>
    </source>
</evidence>
<dbReference type="CDD" id="cd00146">
    <property type="entry name" value="PKD"/>
    <property type="match status" value="2"/>
</dbReference>
<dbReference type="InterPro" id="IPR006584">
    <property type="entry name" value="Cellulose-bd_IV"/>
</dbReference>
<dbReference type="InterPro" id="IPR011042">
    <property type="entry name" value="6-blade_b-propeller_TolB-like"/>
</dbReference>
<dbReference type="InterPro" id="IPR011041">
    <property type="entry name" value="Quinoprot_gluc/sorb_DH_b-prop"/>
</dbReference>
<dbReference type="SUPFAM" id="SSF49785">
    <property type="entry name" value="Galactose-binding domain-like"/>
    <property type="match status" value="1"/>
</dbReference>
<dbReference type="CDD" id="cd04084">
    <property type="entry name" value="CBM6_xylanase-like"/>
    <property type="match status" value="1"/>
</dbReference>
<sequence>MMDRITRLRRRARHGLAAALATVVAVPIGALALSPAPAAAHEGHDETAPFNALVFSKTAGFRHGSIEAGVTAIEQLGADHGFTVDATEDATDFTDENLAQYDVVIWLSTTGDVLNDEQQGAFERYIENGGGYAGIHAASDTEYDWPWYGQLVGSYFKGHPAPQDVSVKVEDQVHPSTEGFAPTWQRFDELYNYRTNPRGKVHVLASYDESSYTGGDMGAEHPISWCQDYDGGRSWYTGMGHTDESFSEPQFLDHVLGGIRTAAGVLPADCAATLDASFEKVTLDDNTANPMELTITPDGRVVYIDRGGDVRLIQPNGNTSTAGSVDAYTGQEFGLLGIALDPDFETNNWLYLYYSPTGTQAIDRVSRFTMDGDVIDPDSETTILDIPTQRAECCHAGGAMEFDKDGNLYIATGDNSNPFASDGYAPIDERQGRSAWDAQRSAGNTNSLNGKVLRITPLDAGGYDVPEGNLFPEGTAKTRPEVYAMGFRNPFRIGLDEQTGHLLVADYGPDASAVSPTRGPNGRVEWNILSEPGNYGWPYCVGDNTPYNDHDFATGTSGPAFDCSAPVNDSPNNTGLTQLPPAVPATMWQSNNSSITGVPEIGASGAPMTSGTYAYDPDLDSDTKWPAYFDGKAIWADWNNSRLFTVQLNEDHTDYTDVNRFLPDLQMTRPHALQFGPDGSLYMIEWGSGFGGDNADSGVYRIDYVQGNRAPIARATADRTSGPAPLTVAFDGSGSSDPDGTPVTYSWDFDGDGTEDSTQAQVSHTYEDEGEYTARLTVTDEGGRTAVSNINIVVGNTAPTVELVAPVEGGFFEFGDTMRYSVEVTDPEDGDAIDCQRVVVQAGLGHDEHSHGYEQYRGCEGVLPLPGDEGHNGANIFGTITATYTDGGSGDVPALSGQDVIVVHTKRKEAEFFDETGRVGGGTAGDPGVVRETSSDSAGGGQNIGYVEPGDWIRWDVMNLTNIQEISLRAATPTGASEWEVRTGTPDGPVVAEITVEPTGDWQTYGDFSGEVSGETATVSGPLYFVEVSGGTNVNWIDFVGDGITDNRRPVVTANASVESGPAPLEVDFTASATDPDGDALEYAWDFGDGATADTADATHVYTEPGTYDAVLTVTDARDAVATKTIEITVVGDVETCFTGRSDDFLGDALDTDRWDSVVRSDGTMTVSDSQLHIPLTGTDIYGSGGTPVPNIVLQHLPGGAFEVTTKVTLPADRQYQQAGLIVYGDDDNYVKLVTQGRTAQPDPAGRIVQFAKEVGGTATETNTNALGADFPDTVWLRLTSPDGLAVSASYSTDGATFTEMGGAARDLSGINEPRVGLTAFANNAAAAGIVADFDSFSITPDDTAVPCEPGEPEVPSVTTTAAPQAPDGKAGWYTRPVTLTPSATGGVGALDLEYRLDGGAWSAYDAPIVVRTDGTHQVRVRATDEEGTRSPVVTTVVKLDRALPTVSVTGLSGGQTLPISARRSVRVATTDATSGIATRRIRLDGRLVGSPVRIDAADLGSGTHRMVVTVTDRAGHTRVRTTTFRVSVSYSSAQALLRRFEREGTVASGKAASISRALAAARKADRAGDVRAARRALGEVQRLSRTVQSKPARAALLDAAQQLKAQV</sequence>
<dbReference type="SMART" id="SM00089">
    <property type="entry name" value="PKD"/>
    <property type="match status" value="3"/>
</dbReference>
<dbReference type="Pfam" id="PF03422">
    <property type="entry name" value="CBM_6"/>
    <property type="match status" value="1"/>
</dbReference>
<proteinExistence type="predicted"/>
<evidence type="ECO:0000313" key="5">
    <source>
        <dbReference type="EMBL" id="GAA5145572.1"/>
    </source>
</evidence>
<dbReference type="PROSITE" id="PS50093">
    <property type="entry name" value="PKD"/>
    <property type="match status" value="2"/>
</dbReference>
<accession>A0ABP9PFZ7</accession>
<dbReference type="Pfam" id="PF07995">
    <property type="entry name" value="GSDH"/>
    <property type="match status" value="1"/>
</dbReference>
<name>A0ABP9PFZ7_9ACTN</name>
<dbReference type="InterPro" id="IPR005084">
    <property type="entry name" value="CBM6"/>
</dbReference>
<feature type="region of interest" description="Disordered" evidence="2">
    <location>
        <begin position="916"/>
        <end position="943"/>
    </location>
</feature>
<feature type="domain" description="CBM6" evidence="4">
    <location>
        <begin position="906"/>
        <end position="1040"/>
    </location>
</feature>
<feature type="region of interest" description="Disordered" evidence="2">
    <location>
        <begin position="728"/>
        <end position="759"/>
    </location>
</feature>
<dbReference type="InterPro" id="IPR013783">
    <property type="entry name" value="Ig-like_fold"/>
</dbReference>